<protein>
    <submittedName>
        <fullName evidence="1">Uncharacterized protein</fullName>
    </submittedName>
</protein>
<evidence type="ECO:0000313" key="2">
    <source>
        <dbReference type="Proteomes" id="UP000276133"/>
    </source>
</evidence>
<dbReference type="Proteomes" id="UP000276133">
    <property type="component" value="Unassembled WGS sequence"/>
</dbReference>
<evidence type="ECO:0000313" key="1">
    <source>
        <dbReference type="EMBL" id="RNA05229.1"/>
    </source>
</evidence>
<dbReference type="EMBL" id="REGN01007813">
    <property type="protein sequence ID" value="RNA05229.1"/>
    <property type="molecule type" value="Genomic_DNA"/>
</dbReference>
<gene>
    <name evidence="1" type="ORF">BpHYR1_011323</name>
</gene>
<sequence length="68" mass="8050">MLHSIEPTPNTSPVPMKSFGDRLYNCEGLLKFKTFHYKRRFKFSYSKNFTKLYKLMLPLSFEPASLII</sequence>
<accession>A0A3M7Q249</accession>
<keyword evidence="2" id="KW-1185">Reference proteome</keyword>
<name>A0A3M7Q249_BRAPC</name>
<proteinExistence type="predicted"/>
<dbReference type="AlphaFoldDB" id="A0A3M7Q249"/>
<organism evidence="1 2">
    <name type="scientific">Brachionus plicatilis</name>
    <name type="common">Marine rotifer</name>
    <name type="synonym">Brachionus muelleri</name>
    <dbReference type="NCBI Taxonomy" id="10195"/>
    <lineage>
        <taxon>Eukaryota</taxon>
        <taxon>Metazoa</taxon>
        <taxon>Spiralia</taxon>
        <taxon>Gnathifera</taxon>
        <taxon>Rotifera</taxon>
        <taxon>Eurotatoria</taxon>
        <taxon>Monogononta</taxon>
        <taxon>Pseudotrocha</taxon>
        <taxon>Ploima</taxon>
        <taxon>Brachionidae</taxon>
        <taxon>Brachionus</taxon>
    </lineage>
</organism>
<comment type="caution">
    <text evidence="1">The sequence shown here is derived from an EMBL/GenBank/DDBJ whole genome shotgun (WGS) entry which is preliminary data.</text>
</comment>
<reference evidence="1 2" key="1">
    <citation type="journal article" date="2018" name="Sci. Rep.">
        <title>Genomic signatures of local adaptation to the degree of environmental predictability in rotifers.</title>
        <authorList>
            <person name="Franch-Gras L."/>
            <person name="Hahn C."/>
            <person name="Garcia-Roger E.M."/>
            <person name="Carmona M.J."/>
            <person name="Serra M."/>
            <person name="Gomez A."/>
        </authorList>
    </citation>
    <scope>NUCLEOTIDE SEQUENCE [LARGE SCALE GENOMIC DNA]</scope>
    <source>
        <strain evidence="1">HYR1</strain>
    </source>
</reference>